<reference evidence="3 4" key="1">
    <citation type="submission" date="2015-07" db="EMBL/GenBank/DDBJ databases">
        <title>Emmonsia species relationships and genome sequence.</title>
        <authorList>
            <person name="Cuomo C.A."/>
            <person name="Schwartz I.S."/>
            <person name="Kenyon C."/>
            <person name="de Hoog G.S."/>
            <person name="Govender N.P."/>
            <person name="Botha A."/>
            <person name="Moreno L."/>
            <person name="de Vries M."/>
            <person name="Munoz J.F."/>
            <person name="Stielow J.B."/>
        </authorList>
    </citation>
    <scope>NUCLEOTIDE SEQUENCE [LARGE SCALE GENOMIC DNA]</scope>
    <source>
        <strain evidence="3 4">CBS 136260</strain>
    </source>
</reference>
<protein>
    <submittedName>
        <fullName evidence="3">Uncharacterized protein</fullName>
    </submittedName>
</protein>
<sequence>MILYLLVGVLALSIPTATAEDGCDGNVVDCLSTIEGQISQKSARELSTVHIYSPITTITLPRRDVAATAFPTAALGPPVAATPEPTMTTLVTVAGPGYPATPLPPSTSTSPDYPEHPENPPSPENPGYPPPAETPETSFPTAPISNPPPEYETPETPETLENPGYPPPAAPTASSPPPEYETPPKDKTPPSYGPQAPYETGPVYRPRAFSVRRARRADKA</sequence>
<feature type="compositionally biased region" description="Basic residues" evidence="1">
    <location>
        <begin position="210"/>
        <end position="220"/>
    </location>
</feature>
<name>A0A1B7NQ44_9EURO</name>
<proteinExistence type="predicted"/>
<evidence type="ECO:0000313" key="3">
    <source>
        <dbReference type="EMBL" id="OAX78730.1"/>
    </source>
</evidence>
<evidence type="ECO:0000256" key="2">
    <source>
        <dbReference type="SAM" id="SignalP"/>
    </source>
</evidence>
<dbReference type="OrthoDB" id="10595325at2759"/>
<organism evidence="3 4">
    <name type="scientific">Emergomyces africanus</name>
    <dbReference type="NCBI Taxonomy" id="1955775"/>
    <lineage>
        <taxon>Eukaryota</taxon>
        <taxon>Fungi</taxon>
        <taxon>Dikarya</taxon>
        <taxon>Ascomycota</taxon>
        <taxon>Pezizomycotina</taxon>
        <taxon>Eurotiomycetes</taxon>
        <taxon>Eurotiomycetidae</taxon>
        <taxon>Onygenales</taxon>
        <taxon>Ajellomycetaceae</taxon>
        <taxon>Emergomyces</taxon>
    </lineage>
</organism>
<dbReference type="STRING" id="1658172.A0A1B7NQ44"/>
<keyword evidence="2" id="KW-0732">Signal</keyword>
<dbReference type="AlphaFoldDB" id="A0A1B7NQ44"/>
<evidence type="ECO:0000313" key="4">
    <source>
        <dbReference type="Proteomes" id="UP000091918"/>
    </source>
</evidence>
<comment type="caution">
    <text evidence="3">The sequence shown here is derived from an EMBL/GenBank/DDBJ whole genome shotgun (WGS) entry which is preliminary data.</text>
</comment>
<feature type="compositionally biased region" description="Pro residues" evidence="1">
    <location>
        <begin position="119"/>
        <end position="133"/>
    </location>
</feature>
<dbReference type="EMBL" id="LGUA01001347">
    <property type="protein sequence ID" value="OAX78730.1"/>
    <property type="molecule type" value="Genomic_DNA"/>
</dbReference>
<feature type="signal peptide" evidence="2">
    <location>
        <begin position="1"/>
        <end position="19"/>
    </location>
</feature>
<feature type="region of interest" description="Disordered" evidence="1">
    <location>
        <begin position="90"/>
        <end position="220"/>
    </location>
</feature>
<accession>A0A1B7NQ44</accession>
<evidence type="ECO:0000256" key="1">
    <source>
        <dbReference type="SAM" id="MobiDB-lite"/>
    </source>
</evidence>
<keyword evidence="4" id="KW-1185">Reference proteome</keyword>
<feature type="compositionally biased region" description="Low complexity" evidence="1">
    <location>
        <begin position="154"/>
        <end position="163"/>
    </location>
</feature>
<feature type="chain" id="PRO_5008598150" evidence="2">
    <location>
        <begin position="20"/>
        <end position="220"/>
    </location>
</feature>
<feature type="compositionally biased region" description="Pro residues" evidence="1">
    <location>
        <begin position="164"/>
        <end position="181"/>
    </location>
</feature>
<dbReference type="Proteomes" id="UP000091918">
    <property type="component" value="Unassembled WGS sequence"/>
</dbReference>
<gene>
    <name evidence="3" type="ORF">ACJ72_06962</name>
</gene>